<dbReference type="GO" id="GO:0050660">
    <property type="term" value="F:flavin adenine dinucleotide binding"/>
    <property type="evidence" value="ECO:0007669"/>
    <property type="project" value="TreeGrafter"/>
</dbReference>
<protein>
    <submittedName>
        <fullName evidence="8">Acetolactate synthase large subunit</fullName>
        <ecNumber evidence="8">2.2.1.6</ecNumber>
    </submittedName>
</protein>
<dbReference type="PANTHER" id="PTHR18968:SF166">
    <property type="entry name" value="2-HYDROXYACYL-COA LYASE 2"/>
    <property type="match status" value="1"/>
</dbReference>
<dbReference type="Gene3D" id="3.40.50.970">
    <property type="match status" value="2"/>
</dbReference>
<dbReference type="InterPro" id="IPR011766">
    <property type="entry name" value="TPP_enzyme_TPP-bd"/>
</dbReference>
<dbReference type="Gene3D" id="3.40.50.1220">
    <property type="entry name" value="TPP-binding domain"/>
    <property type="match status" value="1"/>
</dbReference>
<sequence length="471" mass="50106">ECSVHIPAMVPGESSGTLEFKRAEIRGTYMAKIHGGQVIARALKREGVETVFMLTGGHVLPLIDGCVLEGIDIVDVRHEQAAAHAADAYARLTGKLGVAIVTAGPGVTDALTGVANAYFANTPMLLIGGRHLTKENLKGGLQEMDHPKLFQSITVWSDTADDTGRFPEYIAMAARHAFANRGGPVFLDIPWDISADMVEENAIIWPEHYRANRPAGVPPETLDAIADALVRAKNPVVFGGTGLRWTRQDDFTDHLDAFARVLRAPVFLNSLARGSLPYGHPYLGNRARGEALRGADVVLALGVDWDFRTGFGKKMNPDALVIQIDADATKIGWNRDADIGVAADPGTVVAQLAASASRFGRTEDPEWTTQIAAAEKAKQEVAEAAAMSNESPVHPERFAKEVAEFFGEDAIVAADGGDIVSTTAKWLRTSRPGGLLDPGPFGCLGVGAPFAIAAKAVEPDTRVGIVYGDGS</sequence>
<dbReference type="AlphaFoldDB" id="A0A3B0RJL3"/>
<evidence type="ECO:0000313" key="8">
    <source>
        <dbReference type="EMBL" id="VAV88986.1"/>
    </source>
</evidence>
<dbReference type="PANTHER" id="PTHR18968">
    <property type="entry name" value="THIAMINE PYROPHOSPHATE ENZYMES"/>
    <property type="match status" value="1"/>
</dbReference>
<evidence type="ECO:0000256" key="4">
    <source>
        <dbReference type="RuleBase" id="RU362132"/>
    </source>
</evidence>
<feature type="domain" description="Thiamine pyrophosphate enzyme central" evidence="5">
    <location>
        <begin position="222"/>
        <end position="352"/>
    </location>
</feature>
<evidence type="ECO:0000256" key="2">
    <source>
        <dbReference type="ARBA" id="ARBA00007812"/>
    </source>
</evidence>
<dbReference type="GO" id="GO:0003984">
    <property type="term" value="F:acetolactate synthase activity"/>
    <property type="evidence" value="ECO:0007669"/>
    <property type="project" value="UniProtKB-EC"/>
</dbReference>
<feature type="domain" description="Thiamine pyrophosphate enzyme N-terminal TPP-binding" evidence="7">
    <location>
        <begin position="34"/>
        <end position="147"/>
    </location>
</feature>
<dbReference type="CDD" id="cd07035">
    <property type="entry name" value="TPP_PYR_POX_like"/>
    <property type="match status" value="1"/>
</dbReference>
<dbReference type="Pfam" id="PF02776">
    <property type="entry name" value="TPP_enzyme_N"/>
    <property type="match status" value="1"/>
</dbReference>
<comment type="similarity">
    <text evidence="2 4">Belongs to the TPP enzyme family.</text>
</comment>
<dbReference type="GO" id="GO:0009097">
    <property type="term" value="P:isoleucine biosynthetic process"/>
    <property type="evidence" value="ECO:0007669"/>
    <property type="project" value="TreeGrafter"/>
</dbReference>
<keyword evidence="8" id="KW-0808">Transferase</keyword>
<evidence type="ECO:0000256" key="3">
    <source>
        <dbReference type="ARBA" id="ARBA00023052"/>
    </source>
</evidence>
<dbReference type="InterPro" id="IPR045229">
    <property type="entry name" value="TPP_enz"/>
</dbReference>
<dbReference type="InterPro" id="IPR029061">
    <property type="entry name" value="THDP-binding"/>
</dbReference>
<dbReference type="Pfam" id="PF00205">
    <property type="entry name" value="TPP_enzyme_M"/>
    <property type="match status" value="1"/>
</dbReference>
<evidence type="ECO:0000259" key="6">
    <source>
        <dbReference type="Pfam" id="PF02775"/>
    </source>
</evidence>
<dbReference type="InterPro" id="IPR012000">
    <property type="entry name" value="Thiamin_PyroP_enz_cen_dom"/>
</dbReference>
<evidence type="ECO:0000259" key="7">
    <source>
        <dbReference type="Pfam" id="PF02776"/>
    </source>
</evidence>
<dbReference type="SUPFAM" id="SSF52467">
    <property type="entry name" value="DHS-like NAD/FAD-binding domain"/>
    <property type="match status" value="1"/>
</dbReference>
<feature type="non-terminal residue" evidence="8">
    <location>
        <position position="1"/>
    </location>
</feature>
<proteinExistence type="inferred from homology"/>
<dbReference type="GO" id="GO:0009099">
    <property type="term" value="P:L-valine biosynthetic process"/>
    <property type="evidence" value="ECO:0007669"/>
    <property type="project" value="TreeGrafter"/>
</dbReference>
<feature type="non-terminal residue" evidence="8">
    <location>
        <position position="471"/>
    </location>
</feature>
<dbReference type="GO" id="GO:0000287">
    <property type="term" value="F:magnesium ion binding"/>
    <property type="evidence" value="ECO:0007669"/>
    <property type="project" value="InterPro"/>
</dbReference>
<comment type="cofactor">
    <cofactor evidence="1">
        <name>thiamine diphosphate</name>
        <dbReference type="ChEBI" id="CHEBI:58937"/>
    </cofactor>
</comment>
<dbReference type="InterPro" id="IPR029035">
    <property type="entry name" value="DHS-like_NAD/FAD-binding_dom"/>
</dbReference>
<dbReference type="EMBL" id="UOEI01000001">
    <property type="protein sequence ID" value="VAV88986.1"/>
    <property type="molecule type" value="Genomic_DNA"/>
</dbReference>
<dbReference type="EC" id="2.2.1.6" evidence="8"/>
<accession>A0A3B0RJL3</accession>
<dbReference type="GO" id="GO:0005948">
    <property type="term" value="C:acetolactate synthase complex"/>
    <property type="evidence" value="ECO:0007669"/>
    <property type="project" value="TreeGrafter"/>
</dbReference>
<dbReference type="SUPFAM" id="SSF52518">
    <property type="entry name" value="Thiamin diphosphate-binding fold (THDP-binding)"/>
    <property type="match status" value="2"/>
</dbReference>
<organism evidence="8">
    <name type="scientific">hydrothermal vent metagenome</name>
    <dbReference type="NCBI Taxonomy" id="652676"/>
    <lineage>
        <taxon>unclassified sequences</taxon>
        <taxon>metagenomes</taxon>
        <taxon>ecological metagenomes</taxon>
    </lineage>
</organism>
<name>A0A3B0RJL3_9ZZZZ</name>
<evidence type="ECO:0000259" key="5">
    <source>
        <dbReference type="Pfam" id="PF00205"/>
    </source>
</evidence>
<keyword evidence="3 4" id="KW-0786">Thiamine pyrophosphate</keyword>
<feature type="domain" description="Thiamine pyrophosphate enzyme TPP-binding" evidence="6">
    <location>
        <begin position="415"/>
        <end position="471"/>
    </location>
</feature>
<dbReference type="InterPro" id="IPR012001">
    <property type="entry name" value="Thiamin_PyroP_enz_TPP-bd_dom"/>
</dbReference>
<reference evidence="8" key="1">
    <citation type="submission" date="2018-06" db="EMBL/GenBank/DDBJ databases">
        <authorList>
            <person name="Zhirakovskaya E."/>
        </authorList>
    </citation>
    <scope>NUCLEOTIDE SEQUENCE</scope>
</reference>
<dbReference type="Pfam" id="PF02775">
    <property type="entry name" value="TPP_enzyme_C"/>
    <property type="match status" value="1"/>
</dbReference>
<gene>
    <name evidence="8" type="ORF">MNBD_ACTINO01-890</name>
</gene>
<evidence type="ECO:0000256" key="1">
    <source>
        <dbReference type="ARBA" id="ARBA00001964"/>
    </source>
</evidence>
<dbReference type="GO" id="GO:0030976">
    <property type="term" value="F:thiamine pyrophosphate binding"/>
    <property type="evidence" value="ECO:0007669"/>
    <property type="project" value="InterPro"/>
</dbReference>
<dbReference type="FunFam" id="3.40.50.970:FF:000007">
    <property type="entry name" value="Acetolactate synthase"/>
    <property type="match status" value="1"/>
</dbReference>